<dbReference type="PROSITE" id="PS00141">
    <property type="entry name" value="ASP_PROTEASE"/>
    <property type="match status" value="1"/>
</dbReference>
<protein>
    <recommendedName>
        <fullName evidence="5">Protein kinase domain-containing protein</fullName>
    </recommendedName>
</protein>
<dbReference type="GO" id="GO:0006508">
    <property type="term" value="P:proteolysis"/>
    <property type="evidence" value="ECO:0007669"/>
    <property type="project" value="InterPro"/>
</dbReference>
<dbReference type="PANTHER" id="PTHR37171">
    <property type="entry name" value="SERINE/THREONINE-PROTEIN KINASE YRZF-RELATED"/>
    <property type="match status" value="1"/>
</dbReference>
<feature type="compositionally biased region" description="Basic and acidic residues" evidence="2">
    <location>
        <begin position="389"/>
        <end position="419"/>
    </location>
</feature>
<dbReference type="AlphaFoldDB" id="A0AAJ0G9H5"/>
<evidence type="ECO:0000313" key="3">
    <source>
        <dbReference type="EMBL" id="KAK3046226.1"/>
    </source>
</evidence>
<evidence type="ECO:0000256" key="2">
    <source>
        <dbReference type="SAM" id="MobiDB-lite"/>
    </source>
</evidence>
<dbReference type="GO" id="GO:0004190">
    <property type="term" value="F:aspartic-type endopeptidase activity"/>
    <property type="evidence" value="ECO:0007669"/>
    <property type="project" value="InterPro"/>
</dbReference>
<organism evidence="3 4">
    <name type="scientific">Extremus antarcticus</name>
    <dbReference type="NCBI Taxonomy" id="702011"/>
    <lineage>
        <taxon>Eukaryota</taxon>
        <taxon>Fungi</taxon>
        <taxon>Dikarya</taxon>
        <taxon>Ascomycota</taxon>
        <taxon>Pezizomycotina</taxon>
        <taxon>Dothideomycetes</taxon>
        <taxon>Dothideomycetidae</taxon>
        <taxon>Mycosphaerellales</taxon>
        <taxon>Extremaceae</taxon>
        <taxon>Extremus</taxon>
    </lineage>
</organism>
<evidence type="ECO:0000313" key="4">
    <source>
        <dbReference type="Proteomes" id="UP001271007"/>
    </source>
</evidence>
<name>A0AAJ0G9H5_9PEZI</name>
<dbReference type="InterPro" id="IPR011009">
    <property type="entry name" value="Kinase-like_dom_sf"/>
</dbReference>
<accession>A0AAJ0G9H5</accession>
<feature type="region of interest" description="Disordered" evidence="2">
    <location>
        <begin position="383"/>
        <end position="452"/>
    </location>
</feature>
<reference evidence="3" key="1">
    <citation type="submission" date="2023-04" db="EMBL/GenBank/DDBJ databases">
        <title>Black Yeasts Isolated from many extreme environments.</title>
        <authorList>
            <person name="Coleine C."/>
            <person name="Stajich J.E."/>
            <person name="Selbmann L."/>
        </authorList>
    </citation>
    <scope>NUCLEOTIDE SEQUENCE</scope>
    <source>
        <strain evidence="3">CCFEE 5312</strain>
    </source>
</reference>
<sequence>MDRIKALEETIREKDRLLEEERRRREEIEETTRGSSLQEFLERCHDLHTSVQVVTDKTLTTQGEITNPDNRLYPKRILRWQDFEASQAAVWARIGESSDFASRQWFPSRNDFAYVRDRLRPISSESQLRWFEALAIENMVVDLFQRAREDASVKQVLGVDSEINFQDHTNLGDDGNSELARMMQDLRLQQSTKRTERQQSPHRHRGTADQFCVLQSADDGSRRPSLAIEFKAPHKLSTHTVSAGLKEEIQTYEDVISQIEEPSDAEQRQDWWCQYVMAATLTQLFSYMVTQGTRYGYLSTGQAYVFLRIGDDPSEVYFSVQIPSLDVSTNDERRLHHTAVAQVFAFIVQAAGESGPAQDWHQRRDLLSPWKVDLQSILHAMPESIRTNCRPDEDAESMRKNGRGSDEEGRRSPESPSEQRRRRIQTRSVTRGRGTQAPSNHGNATQGSDSVVRSSVKERPYCTHSCLLGLAEGGDLDSYCPNSRLHGSTHLRRKDFLHLVKQQLLVDTGVDASCVPLNIHGARGGLLKVTLAAHGYTFVAKGSEKHNFKHLHNERQTYRRLRTLQGTHVPVCLGLLELRRVYHYSGARLSHLLLMSWGGRPLSAPLNKTFQVCFPKLAESALTAIHREKIRHNDAEPRNMIFDIASMRLMVIDFERSTSISSPSFARISSNGVTEQTAKKRIRYRSAEDELVAMRNCMHRFLQ</sequence>
<dbReference type="Gene3D" id="1.10.510.10">
    <property type="entry name" value="Transferase(Phosphotransferase) domain 1"/>
    <property type="match status" value="1"/>
</dbReference>
<comment type="caution">
    <text evidence="3">The sequence shown here is derived from an EMBL/GenBank/DDBJ whole genome shotgun (WGS) entry which is preliminary data.</text>
</comment>
<keyword evidence="1" id="KW-0175">Coiled coil</keyword>
<keyword evidence="4" id="KW-1185">Reference proteome</keyword>
<dbReference type="SUPFAM" id="SSF56112">
    <property type="entry name" value="Protein kinase-like (PK-like)"/>
    <property type="match status" value="1"/>
</dbReference>
<evidence type="ECO:0008006" key="5">
    <source>
        <dbReference type="Google" id="ProtNLM"/>
    </source>
</evidence>
<dbReference type="InterPro" id="IPR052396">
    <property type="entry name" value="Meiotic_Drive_Suppr_Kinase"/>
</dbReference>
<dbReference type="Proteomes" id="UP001271007">
    <property type="component" value="Unassembled WGS sequence"/>
</dbReference>
<dbReference type="PANTHER" id="PTHR37171:SF1">
    <property type="entry name" value="SERINE_THREONINE-PROTEIN KINASE YRZF-RELATED"/>
    <property type="match status" value="1"/>
</dbReference>
<evidence type="ECO:0000256" key="1">
    <source>
        <dbReference type="SAM" id="Coils"/>
    </source>
</evidence>
<dbReference type="EMBL" id="JAWDJX010000105">
    <property type="protein sequence ID" value="KAK3046226.1"/>
    <property type="molecule type" value="Genomic_DNA"/>
</dbReference>
<gene>
    <name evidence="3" type="ORF">LTR09_012274</name>
</gene>
<feature type="compositionally biased region" description="Polar residues" evidence="2">
    <location>
        <begin position="436"/>
        <end position="452"/>
    </location>
</feature>
<proteinExistence type="predicted"/>
<dbReference type="InterPro" id="IPR001969">
    <property type="entry name" value="Aspartic_peptidase_AS"/>
</dbReference>
<feature type="coiled-coil region" evidence="1">
    <location>
        <begin position="4"/>
        <end position="31"/>
    </location>
</feature>